<evidence type="ECO:0000313" key="2">
    <source>
        <dbReference type="Proteomes" id="UP000009183"/>
    </source>
</evidence>
<reference evidence="2" key="1">
    <citation type="journal article" date="2007" name="Nature">
        <title>The grapevine genome sequence suggests ancestral hexaploidization in major angiosperm phyla.</title>
        <authorList>
            <consortium name="The French-Italian Public Consortium for Grapevine Genome Characterization."/>
            <person name="Jaillon O."/>
            <person name="Aury J.-M."/>
            <person name="Noel B."/>
            <person name="Policriti A."/>
            <person name="Clepet C."/>
            <person name="Casagrande A."/>
            <person name="Choisne N."/>
            <person name="Aubourg S."/>
            <person name="Vitulo N."/>
            <person name="Jubin C."/>
            <person name="Vezzi A."/>
            <person name="Legeai F."/>
            <person name="Hugueney P."/>
            <person name="Dasilva C."/>
            <person name="Horner D."/>
            <person name="Mica E."/>
            <person name="Jublot D."/>
            <person name="Poulain J."/>
            <person name="Bruyere C."/>
            <person name="Billault A."/>
            <person name="Segurens B."/>
            <person name="Gouyvenoux M."/>
            <person name="Ugarte E."/>
            <person name="Cattonaro F."/>
            <person name="Anthouard V."/>
            <person name="Vico V."/>
            <person name="Del Fabbro C."/>
            <person name="Alaux M."/>
            <person name="Di Gaspero G."/>
            <person name="Dumas V."/>
            <person name="Felice N."/>
            <person name="Paillard S."/>
            <person name="Juman I."/>
            <person name="Moroldo M."/>
            <person name="Scalabrin S."/>
            <person name="Canaguier A."/>
            <person name="Le Clainche I."/>
            <person name="Malacrida G."/>
            <person name="Durand E."/>
            <person name="Pesole G."/>
            <person name="Laucou V."/>
            <person name="Chatelet P."/>
            <person name="Merdinoglu D."/>
            <person name="Delledonne M."/>
            <person name="Pezzotti M."/>
            <person name="Lecharny A."/>
            <person name="Scarpelli C."/>
            <person name="Artiguenave F."/>
            <person name="Pe M.E."/>
            <person name="Valle G."/>
            <person name="Morgante M."/>
            <person name="Caboche M."/>
            <person name="Adam-Blondon A.-F."/>
            <person name="Weissenbach J."/>
            <person name="Quetier F."/>
            <person name="Wincker P."/>
        </authorList>
    </citation>
    <scope>NUCLEOTIDE SEQUENCE [LARGE SCALE GENOMIC DNA]</scope>
    <source>
        <strain evidence="2">cv. Pinot noir / PN40024</strain>
    </source>
</reference>
<keyword evidence="2" id="KW-1185">Reference proteome</keyword>
<dbReference type="Proteomes" id="UP000009183">
    <property type="component" value="Chromosome 16"/>
</dbReference>
<dbReference type="HOGENOM" id="CLU_198590_0_0_1"/>
<accession>D7T255</accession>
<dbReference type="AlphaFoldDB" id="D7T255"/>
<sequence>MTVQCFEGQGHSQVVPTTTLTALSLILGMTSPIMRFSNPNFKPSILSAMKIKEGEEVFSFNPTVTSKVY</sequence>
<gene>
    <name evidence="1" type="ordered locus">VIT_16s0022g01380</name>
</gene>
<evidence type="ECO:0000313" key="1">
    <source>
        <dbReference type="EMBL" id="CBI24545.3"/>
    </source>
</evidence>
<dbReference type="EMBL" id="FN595506">
    <property type="protein sequence ID" value="CBI24545.3"/>
    <property type="molecule type" value="Genomic_DNA"/>
</dbReference>
<organism evidence="1 2">
    <name type="scientific">Vitis vinifera</name>
    <name type="common">Grape</name>
    <dbReference type="NCBI Taxonomy" id="29760"/>
    <lineage>
        <taxon>Eukaryota</taxon>
        <taxon>Viridiplantae</taxon>
        <taxon>Streptophyta</taxon>
        <taxon>Embryophyta</taxon>
        <taxon>Tracheophyta</taxon>
        <taxon>Spermatophyta</taxon>
        <taxon>Magnoliopsida</taxon>
        <taxon>eudicotyledons</taxon>
        <taxon>Gunneridae</taxon>
        <taxon>Pentapetalae</taxon>
        <taxon>rosids</taxon>
        <taxon>Vitales</taxon>
        <taxon>Vitaceae</taxon>
        <taxon>Viteae</taxon>
        <taxon>Vitis</taxon>
    </lineage>
</organism>
<protein>
    <submittedName>
        <fullName evidence="1">Uncharacterized protein</fullName>
    </submittedName>
</protein>
<dbReference type="STRING" id="29760.D7T255"/>
<dbReference type="PaxDb" id="29760-VIT_16s0022g01380.t01"/>
<proteinExistence type="predicted"/>
<name>D7T255_VITVI</name>
<dbReference type="InParanoid" id="D7T255"/>